<dbReference type="EMBL" id="AP012052">
    <property type="protein sequence ID" value="BAJ75227.1"/>
    <property type="molecule type" value="Genomic_DNA"/>
</dbReference>
<dbReference type="InterPro" id="IPR050194">
    <property type="entry name" value="Glycosyltransferase_grp1"/>
</dbReference>
<reference key="2">
    <citation type="submission" date="2011-02" db="EMBL/GenBank/DDBJ databases">
        <title>Genome sequence of Microbacterium testaceum StLB037.</title>
        <authorList>
            <person name="Morohoshi T."/>
            <person name="Wang W.Z."/>
            <person name="Someya N."/>
            <person name="Ikeda T."/>
        </authorList>
    </citation>
    <scope>NUCLEOTIDE SEQUENCE</scope>
    <source>
        <strain>StLB037</strain>
    </source>
</reference>
<dbReference type="GO" id="GO:0016758">
    <property type="term" value="F:hexosyltransferase activity"/>
    <property type="evidence" value="ECO:0007669"/>
    <property type="project" value="TreeGrafter"/>
</dbReference>
<evidence type="ECO:0000313" key="6">
    <source>
        <dbReference type="Proteomes" id="UP000008975"/>
    </source>
</evidence>
<evidence type="ECO:0000259" key="4">
    <source>
        <dbReference type="Pfam" id="PF13579"/>
    </source>
</evidence>
<dbReference type="SUPFAM" id="SSF53756">
    <property type="entry name" value="UDP-Glycosyltransferase/glycogen phosphorylase"/>
    <property type="match status" value="1"/>
</dbReference>
<dbReference type="Pfam" id="PF13692">
    <property type="entry name" value="Glyco_trans_1_4"/>
    <property type="match status" value="1"/>
</dbReference>
<accession>E8NFF4</accession>
<dbReference type="PANTHER" id="PTHR45947">
    <property type="entry name" value="SULFOQUINOVOSYL TRANSFERASE SQD2"/>
    <property type="match status" value="1"/>
</dbReference>
<name>E8NFF4_MICTS</name>
<proteinExistence type="predicted"/>
<reference evidence="5 6" key="1">
    <citation type="journal article" date="2011" name="J. Bacteriol.">
        <title>Genome sequence of Microbacterium testaceum StLB037, an N-acylhomoserine lactone-degrading bacterium isolated from potato leaves.</title>
        <authorList>
            <person name="Morohoshi T."/>
            <person name="Wang W.-Z."/>
            <person name="Someya N."/>
            <person name="Ikeda T."/>
        </authorList>
    </citation>
    <scope>NUCLEOTIDE SEQUENCE [LARGE SCALE GENOMIC DNA]</scope>
    <source>
        <strain evidence="5 6">StLB037</strain>
    </source>
</reference>
<keyword evidence="2" id="KW-0328">Glycosyltransferase</keyword>
<evidence type="ECO:0000256" key="3">
    <source>
        <dbReference type="ARBA" id="ARBA00022679"/>
    </source>
</evidence>
<dbReference type="Gene3D" id="3.40.50.2000">
    <property type="entry name" value="Glycogen Phosphorylase B"/>
    <property type="match status" value="2"/>
</dbReference>
<dbReference type="CDD" id="cd03794">
    <property type="entry name" value="GT4_WbuB-like"/>
    <property type="match status" value="1"/>
</dbReference>
<dbReference type="AlphaFoldDB" id="E8NFF4"/>
<sequence>MHQPRTLIFGLNYPPETTGISPYTGAMAEGLARRGHQVRAVVAHPHYPEWKITSGYGQWSRNERINGVDVQRLRHYVPRQPSLIRRALSEVTLGVRQAIVRWGKPNVIVAVSPGLIASLIVRLRAKMTHRETPFIVWVQDLYSVGLSETSQGAGAPARVIHALEAWLLRSASSVVVIHERFANRLQEDFGVSPHRITVVRNWNHLPPFPVADVAAVRASFGWNEGEIVVVHAGNMGVKQGLHHVVDAGRLAFERGEPVRFVLVGNGSQREEIRQRVNDAQTTTQILPPLDDEAFAQVLQSADVLLVNELPGVAEMAVPSKLTSYFASGRPVLAATDVGGITAQVIRDAGAGLAVAAGDAAAILDGAKALAADREGSTRLGESGKRYKETMLNETRAIDRFDSLLADLIAKDAESPSA</sequence>
<keyword evidence="3" id="KW-0808">Transferase</keyword>
<dbReference type="InterPro" id="IPR028098">
    <property type="entry name" value="Glyco_trans_4-like_N"/>
</dbReference>
<evidence type="ECO:0000256" key="2">
    <source>
        <dbReference type="ARBA" id="ARBA00022676"/>
    </source>
</evidence>
<feature type="domain" description="Glycosyltransferase subfamily 4-like N-terminal" evidence="4">
    <location>
        <begin position="18"/>
        <end position="202"/>
    </location>
</feature>
<dbReference type="PANTHER" id="PTHR45947:SF3">
    <property type="entry name" value="SULFOQUINOVOSYL TRANSFERASE SQD2"/>
    <property type="match status" value="1"/>
</dbReference>
<dbReference type="STRING" id="979556.MTES_2263"/>
<gene>
    <name evidence="5" type="ordered locus">MTES_2263</name>
</gene>
<dbReference type="HOGENOM" id="CLU_009583_11_5_11"/>
<organism evidence="5 6">
    <name type="scientific">Microbacterium testaceum (strain StLB037)</name>
    <dbReference type="NCBI Taxonomy" id="979556"/>
    <lineage>
        <taxon>Bacteria</taxon>
        <taxon>Bacillati</taxon>
        <taxon>Actinomycetota</taxon>
        <taxon>Actinomycetes</taxon>
        <taxon>Micrococcales</taxon>
        <taxon>Microbacteriaceae</taxon>
        <taxon>Microbacterium</taxon>
    </lineage>
</organism>
<dbReference type="Proteomes" id="UP000008975">
    <property type="component" value="Chromosome"/>
</dbReference>
<dbReference type="eggNOG" id="COG0438">
    <property type="taxonomic scope" value="Bacteria"/>
</dbReference>
<dbReference type="KEGG" id="mts:MTES_2263"/>
<evidence type="ECO:0000313" key="5">
    <source>
        <dbReference type="EMBL" id="BAJ75227.1"/>
    </source>
</evidence>
<dbReference type="RefSeq" id="WP_013585352.1">
    <property type="nucleotide sequence ID" value="NC_015125.1"/>
</dbReference>
<dbReference type="GO" id="GO:1901137">
    <property type="term" value="P:carbohydrate derivative biosynthetic process"/>
    <property type="evidence" value="ECO:0007669"/>
    <property type="project" value="UniProtKB-ARBA"/>
</dbReference>
<evidence type="ECO:0000256" key="1">
    <source>
        <dbReference type="ARBA" id="ARBA00021292"/>
    </source>
</evidence>
<protein>
    <recommendedName>
        <fullName evidence="1">D-inositol 3-phosphate glycosyltransferase</fullName>
    </recommendedName>
</protein>
<dbReference type="Pfam" id="PF13579">
    <property type="entry name" value="Glyco_trans_4_4"/>
    <property type="match status" value="1"/>
</dbReference>